<name>A0ABX3SSY4_MYCMA</name>
<gene>
    <name evidence="5" type="ORF">BST29_13545</name>
</gene>
<feature type="domain" description="Methyltransferase" evidence="4">
    <location>
        <begin position="48"/>
        <end position="141"/>
    </location>
</feature>
<dbReference type="CDD" id="cd02440">
    <property type="entry name" value="AdoMet_MTases"/>
    <property type="match status" value="1"/>
</dbReference>
<dbReference type="InterPro" id="IPR041698">
    <property type="entry name" value="Methyltransf_25"/>
</dbReference>
<comment type="caution">
    <text evidence="5">The sequence shown here is derived from an EMBL/GenBank/DDBJ whole genome shotgun (WGS) entry which is preliminary data.</text>
</comment>
<protein>
    <recommendedName>
        <fullName evidence="4">Methyltransferase domain-containing protein</fullName>
    </recommendedName>
</protein>
<keyword evidence="3" id="KW-0949">S-adenosyl-L-methionine</keyword>
<dbReference type="PANTHER" id="PTHR43464">
    <property type="entry name" value="METHYLTRANSFERASE"/>
    <property type="match status" value="1"/>
</dbReference>
<dbReference type="InterPro" id="IPR029063">
    <property type="entry name" value="SAM-dependent_MTases_sf"/>
</dbReference>
<dbReference type="RefSeq" id="WP_071510775.1">
    <property type="nucleotide sequence ID" value="NZ_CP080999.1"/>
</dbReference>
<keyword evidence="1" id="KW-0489">Methyltransferase</keyword>
<keyword evidence="6" id="KW-1185">Reference proteome</keyword>
<evidence type="ECO:0000313" key="6">
    <source>
        <dbReference type="Proteomes" id="UP000243140"/>
    </source>
</evidence>
<dbReference type="EMBL" id="MVHV01000012">
    <property type="protein sequence ID" value="ORA81730.1"/>
    <property type="molecule type" value="Genomic_DNA"/>
</dbReference>
<reference evidence="5 6" key="1">
    <citation type="submission" date="2017-02" db="EMBL/GenBank/DDBJ databases">
        <title>The new phylogeny of genus Mycobacterium.</title>
        <authorList>
            <person name="Tortoli E."/>
            <person name="Trovato A."/>
            <person name="Cirillo D.M."/>
        </authorList>
    </citation>
    <scope>NUCLEOTIDE SEQUENCE [LARGE SCALE GENOMIC DNA]</scope>
    <source>
        <strain evidence="5 6">IP1130001</strain>
    </source>
</reference>
<evidence type="ECO:0000256" key="2">
    <source>
        <dbReference type="ARBA" id="ARBA00022679"/>
    </source>
</evidence>
<dbReference type="SUPFAM" id="SSF53335">
    <property type="entry name" value="S-adenosyl-L-methionine-dependent methyltransferases"/>
    <property type="match status" value="1"/>
</dbReference>
<accession>A0ABX3SSY4</accession>
<dbReference type="Pfam" id="PF13649">
    <property type="entry name" value="Methyltransf_25"/>
    <property type="match status" value="1"/>
</dbReference>
<organism evidence="5 6">
    <name type="scientific">Mycobacterium malmoense</name>
    <dbReference type="NCBI Taxonomy" id="1780"/>
    <lineage>
        <taxon>Bacteria</taxon>
        <taxon>Bacillati</taxon>
        <taxon>Actinomycetota</taxon>
        <taxon>Actinomycetes</taxon>
        <taxon>Mycobacteriales</taxon>
        <taxon>Mycobacteriaceae</taxon>
        <taxon>Mycobacterium</taxon>
    </lineage>
</organism>
<dbReference type="PANTHER" id="PTHR43464:SF19">
    <property type="entry name" value="UBIQUINONE BIOSYNTHESIS O-METHYLTRANSFERASE, MITOCHONDRIAL"/>
    <property type="match status" value="1"/>
</dbReference>
<dbReference type="Gene3D" id="3.40.50.150">
    <property type="entry name" value="Vaccinia Virus protein VP39"/>
    <property type="match status" value="1"/>
</dbReference>
<evidence type="ECO:0000313" key="5">
    <source>
        <dbReference type="EMBL" id="ORA81730.1"/>
    </source>
</evidence>
<evidence type="ECO:0000256" key="3">
    <source>
        <dbReference type="ARBA" id="ARBA00022691"/>
    </source>
</evidence>
<keyword evidence="2" id="KW-0808">Transferase</keyword>
<evidence type="ECO:0000259" key="4">
    <source>
        <dbReference type="Pfam" id="PF13649"/>
    </source>
</evidence>
<sequence length="227" mass="24540">MTPFVVRVLYEVLSRTGLNPALAAADIPDTRLVELVEGPQRLDPGRALDLGCGAGRNTLYLARHGWEAIGIDFVGRAIEKARSKAVDAVAPARFLRGDVSRLADLDIGDGFTLIIDSGCYKSLSDVQRNAYAAGVTQVAAPKALLLIAGGTRRPGTATGICEQDAHRFAGWELHANALVPVEEIMRHTRIPYRMKARIASGRSQIRRLELSRNQATLESGSGVRLDD</sequence>
<proteinExistence type="predicted"/>
<evidence type="ECO:0000256" key="1">
    <source>
        <dbReference type="ARBA" id="ARBA00022603"/>
    </source>
</evidence>
<dbReference type="Proteomes" id="UP000243140">
    <property type="component" value="Unassembled WGS sequence"/>
</dbReference>